<dbReference type="InterPro" id="IPR057499">
    <property type="entry name" value="Kelch_FKB95"/>
</dbReference>
<dbReference type="InterPro" id="IPR050354">
    <property type="entry name" value="F-box/kelch-repeat_ARATH"/>
</dbReference>
<feature type="non-terminal residue" evidence="2">
    <location>
        <position position="1"/>
    </location>
</feature>
<organism evidence="2 3">
    <name type="scientific">Eutrema salsugineum</name>
    <name type="common">Saltwater cress</name>
    <name type="synonym">Sisymbrium salsugineum</name>
    <dbReference type="NCBI Taxonomy" id="72664"/>
    <lineage>
        <taxon>Eukaryota</taxon>
        <taxon>Viridiplantae</taxon>
        <taxon>Streptophyta</taxon>
        <taxon>Embryophyta</taxon>
        <taxon>Tracheophyta</taxon>
        <taxon>Spermatophyta</taxon>
        <taxon>Magnoliopsida</taxon>
        <taxon>eudicotyledons</taxon>
        <taxon>Gunneridae</taxon>
        <taxon>Pentapetalae</taxon>
        <taxon>rosids</taxon>
        <taxon>malvids</taxon>
        <taxon>Brassicales</taxon>
        <taxon>Brassicaceae</taxon>
        <taxon>Eutremeae</taxon>
        <taxon>Eutrema</taxon>
    </lineage>
</organism>
<feature type="domain" description="FKB95-like N-terminal Kelch" evidence="1">
    <location>
        <begin position="52"/>
        <end position="309"/>
    </location>
</feature>
<dbReference type="PANTHER" id="PTHR24414:SF184">
    <property type="entry name" value="GALACTOSE OXIDASE_KELCH REPEAT SUPERFAMILY PROTEIN"/>
    <property type="match status" value="1"/>
</dbReference>
<sequence>HVHYYPTISLVSKSFRSLVASPELYTRRSLLGCTEHCLYVVLSNRLYEFRRKANSKNPRLVAVGSLPLMPCHASYVAEGSKIYVVGGLYDQDIKLIDCISHTVQTISRIPNLMSEEVASIIGGKIYIIGNCLCDDMVSWSGRVLVFDTVTQMWEPVMTKPDSVSGLMFDDVVMEDKIYLTNIESSFVYRPKENKWKLDKKLDSKVWEGACVVDDVLYYYDVHHKGKLRAYDPKQRRWRIVKGLEDLNGYYGGKLALFYPKERKEPCRKRTGNIKWAWETTVELWCAEIALERHQGGEIWGKVQWCDVVIDDEKFSSENYVKCLAVTI</sequence>
<protein>
    <recommendedName>
        <fullName evidence="1">FKB95-like N-terminal Kelch domain-containing protein</fullName>
    </recommendedName>
</protein>
<dbReference type="Gene3D" id="2.120.10.80">
    <property type="entry name" value="Kelch-type beta propeller"/>
    <property type="match status" value="1"/>
</dbReference>
<dbReference type="Proteomes" id="UP000030689">
    <property type="component" value="Unassembled WGS sequence"/>
</dbReference>
<gene>
    <name evidence="2" type="ORF">EUTSA_v10027506mg</name>
</gene>
<evidence type="ECO:0000313" key="2">
    <source>
        <dbReference type="EMBL" id="ESQ56068.1"/>
    </source>
</evidence>
<evidence type="ECO:0000313" key="3">
    <source>
        <dbReference type="Proteomes" id="UP000030689"/>
    </source>
</evidence>
<dbReference type="Gramene" id="ESQ56068">
    <property type="protein sequence ID" value="ESQ56068"/>
    <property type="gene ID" value="EUTSA_v10027506mg"/>
</dbReference>
<dbReference type="OMA" id="QEIICCA"/>
<dbReference type="SUPFAM" id="SSF117281">
    <property type="entry name" value="Kelch motif"/>
    <property type="match status" value="1"/>
</dbReference>
<reference evidence="2 3" key="1">
    <citation type="journal article" date="2013" name="Front. Plant Sci.">
        <title>The Reference Genome of the Halophytic Plant Eutrema salsugineum.</title>
        <authorList>
            <person name="Yang R."/>
            <person name="Jarvis D.E."/>
            <person name="Chen H."/>
            <person name="Beilstein M.A."/>
            <person name="Grimwood J."/>
            <person name="Jenkins J."/>
            <person name="Shu S."/>
            <person name="Prochnik S."/>
            <person name="Xin M."/>
            <person name="Ma C."/>
            <person name="Schmutz J."/>
            <person name="Wing R.A."/>
            <person name="Mitchell-Olds T."/>
            <person name="Schumaker K.S."/>
            <person name="Wang X."/>
        </authorList>
    </citation>
    <scope>NUCLEOTIDE SEQUENCE [LARGE SCALE GENOMIC DNA]</scope>
</reference>
<dbReference type="KEGG" id="eus:EUTSA_v10027506mg"/>
<proteinExistence type="predicted"/>
<dbReference type="Pfam" id="PF25210">
    <property type="entry name" value="Kelch_FKB95"/>
    <property type="match status" value="1"/>
</dbReference>
<dbReference type="eggNOG" id="KOG1072">
    <property type="taxonomic scope" value="Eukaryota"/>
</dbReference>
<dbReference type="STRING" id="72664.V4MS35"/>
<dbReference type="PANTHER" id="PTHR24414">
    <property type="entry name" value="F-BOX/KELCH-REPEAT PROTEIN SKIP4"/>
    <property type="match status" value="1"/>
</dbReference>
<name>V4MS35_EUTSA</name>
<accession>V4MS35</accession>
<evidence type="ECO:0000259" key="1">
    <source>
        <dbReference type="Pfam" id="PF25210"/>
    </source>
</evidence>
<dbReference type="InterPro" id="IPR015915">
    <property type="entry name" value="Kelch-typ_b-propeller"/>
</dbReference>
<dbReference type="EMBL" id="KI517384">
    <property type="protein sequence ID" value="ESQ56068.1"/>
    <property type="molecule type" value="Genomic_DNA"/>
</dbReference>
<dbReference type="AlphaFoldDB" id="V4MS35"/>
<keyword evidence="3" id="KW-1185">Reference proteome</keyword>